<reference evidence="4" key="1">
    <citation type="submission" date="2022-01" db="EMBL/GenBank/DDBJ databases">
        <title>Whole genome-based taxonomy of the Shewanellaceae.</title>
        <authorList>
            <person name="Martin-Rodriguez A.J."/>
        </authorList>
    </citation>
    <scope>NUCLEOTIDE SEQUENCE</scope>
    <source>
        <strain evidence="4">DSM 23803</strain>
    </source>
</reference>
<evidence type="ECO:0000256" key="2">
    <source>
        <dbReference type="ARBA" id="ARBA00022679"/>
    </source>
</evidence>
<evidence type="ECO:0000259" key="3">
    <source>
        <dbReference type="Pfam" id="PF08241"/>
    </source>
</evidence>
<dbReference type="InterPro" id="IPR029063">
    <property type="entry name" value="SAM-dependent_MTases_sf"/>
</dbReference>
<dbReference type="Proteomes" id="UP001139408">
    <property type="component" value="Unassembled WGS sequence"/>
</dbReference>
<dbReference type="RefSeq" id="WP_229779980.1">
    <property type="nucleotide sequence ID" value="NZ_BMQI01000015.1"/>
</dbReference>
<name>A0A9X1Z4G9_9GAMM</name>
<evidence type="ECO:0000313" key="5">
    <source>
        <dbReference type="Proteomes" id="UP001139408"/>
    </source>
</evidence>
<keyword evidence="5" id="KW-1185">Reference proteome</keyword>
<feature type="domain" description="Methyltransferase type 11" evidence="3">
    <location>
        <begin position="43"/>
        <end position="131"/>
    </location>
</feature>
<dbReference type="AlphaFoldDB" id="A0A9X1Z4G9"/>
<evidence type="ECO:0000256" key="1">
    <source>
        <dbReference type="ARBA" id="ARBA00022603"/>
    </source>
</evidence>
<organism evidence="4 5">
    <name type="scientific">Shewanella algicola</name>
    <dbReference type="NCBI Taxonomy" id="640633"/>
    <lineage>
        <taxon>Bacteria</taxon>
        <taxon>Pseudomonadati</taxon>
        <taxon>Pseudomonadota</taxon>
        <taxon>Gammaproteobacteria</taxon>
        <taxon>Alteromonadales</taxon>
        <taxon>Shewanellaceae</taxon>
        <taxon>Shewanella</taxon>
    </lineage>
</organism>
<dbReference type="CDD" id="cd02440">
    <property type="entry name" value="AdoMet_MTases"/>
    <property type="match status" value="1"/>
</dbReference>
<dbReference type="InterPro" id="IPR013216">
    <property type="entry name" value="Methyltransf_11"/>
</dbReference>
<proteinExistence type="predicted"/>
<dbReference type="GO" id="GO:0032259">
    <property type="term" value="P:methylation"/>
    <property type="evidence" value="ECO:0007669"/>
    <property type="project" value="UniProtKB-KW"/>
</dbReference>
<dbReference type="Pfam" id="PF08241">
    <property type="entry name" value="Methyltransf_11"/>
    <property type="match status" value="1"/>
</dbReference>
<dbReference type="GO" id="GO:0008757">
    <property type="term" value="F:S-adenosylmethionine-dependent methyltransferase activity"/>
    <property type="evidence" value="ECO:0007669"/>
    <property type="project" value="InterPro"/>
</dbReference>
<comment type="caution">
    <text evidence="4">The sequence shown here is derived from an EMBL/GenBank/DDBJ whole genome shotgun (WGS) entry which is preliminary data.</text>
</comment>
<dbReference type="Gene3D" id="3.40.50.150">
    <property type="entry name" value="Vaccinia Virus protein VP39"/>
    <property type="match status" value="1"/>
</dbReference>
<keyword evidence="1 4" id="KW-0489">Methyltransferase</keyword>
<gene>
    <name evidence="4" type="ORF">L2749_11175</name>
</gene>
<sequence>MTLDNPLANKFSTAASQYKQHDVLQRLSAQKLLQQANLTGTLLDVGAGPGTDFGAFNSINQIVAVDIAHGMLTELTQQFTDYLPLCSDAQALGLQTASVDSIYSNLALQWCPKLPQAFCEFQRVLRPNGECHLSIVADGSLAELTTLGFHVNQFNSVSTLKQAFMSSQIQGDTWQSIDIKLESIQVYFDDLRSLLYSIKGVGASFAQHQHNPTRPVLKKQQWQQRVELANTLRTEKGIPLTYQIAFIRAKRG</sequence>
<accession>A0A9X1Z4G9</accession>
<dbReference type="EMBL" id="JAKILJ010000023">
    <property type="protein sequence ID" value="MCL1105816.1"/>
    <property type="molecule type" value="Genomic_DNA"/>
</dbReference>
<keyword evidence="2" id="KW-0808">Transferase</keyword>
<dbReference type="SUPFAM" id="SSF53335">
    <property type="entry name" value="S-adenosyl-L-methionine-dependent methyltransferases"/>
    <property type="match status" value="1"/>
</dbReference>
<protein>
    <submittedName>
        <fullName evidence="4">Methyltransferase domain-containing protein</fullName>
    </submittedName>
</protein>
<evidence type="ECO:0000313" key="4">
    <source>
        <dbReference type="EMBL" id="MCL1105816.1"/>
    </source>
</evidence>
<dbReference type="PANTHER" id="PTHR13090:SF1">
    <property type="entry name" value="ARGININE-HYDROXYLASE NDUFAF5, MITOCHONDRIAL"/>
    <property type="match status" value="1"/>
</dbReference>
<dbReference type="InterPro" id="IPR050602">
    <property type="entry name" value="Malonyl-ACP_OMT"/>
</dbReference>
<dbReference type="PANTHER" id="PTHR13090">
    <property type="entry name" value="ARGININE-HYDROXYLASE NDUFAF5, MITOCHONDRIAL"/>
    <property type="match status" value="1"/>
</dbReference>